<protein>
    <submittedName>
        <fullName evidence="2">Squalene synthase HpnC</fullName>
    </submittedName>
</protein>
<dbReference type="SUPFAM" id="SSF48576">
    <property type="entry name" value="Terpenoid synthases"/>
    <property type="match status" value="1"/>
</dbReference>
<dbReference type="OrthoDB" id="9807580at2"/>
<dbReference type="InParanoid" id="A0A4V2SNU3"/>
<sequence>MDEARQTALAAETPSGKGAADENFPVGSLLLPKRLRPHVARYYAFARAIDDVADDADASAEQKIARLDRFAAAIAGQPTPPGYDKAARLGRQTLDPLSIPHAHALDLISAFRQDAVKTRYADWAELIDYCNRSACPVGRFLLDLHGEDRAGYSASDALCNALQVINHLQDCGDDRAALDRIYLPQDWMAEAGATNEDLDGAALSPGLRRAVDRCLDATQELLAHAWTLPAQLKSRRLAWESAVILQIADDLVARLRRQDPLATRVELSKPEKLWAAVRGIARTF</sequence>
<reference evidence="2 3" key="1">
    <citation type="submission" date="2019-03" db="EMBL/GenBank/DDBJ databases">
        <title>Genomic Encyclopedia of Type Strains, Phase IV (KMG-IV): sequencing the most valuable type-strain genomes for metagenomic binning, comparative biology and taxonomic classification.</title>
        <authorList>
            <person name="Goeker M."/>
        </authorList>
    </citation>
    <scope>NUCLEOTIDE SEQUENCE [LARGE SCALE GENOMIC DNA]</scope>
    <source>
        <strain evidence="2 3">DSM 2132</strain>
    </source>
</reference>
<dbReference type="Gene3D" id="1.10.600.10">
    <property type="entry name" value="Farnesyl Diphosphate Synthase"/>
    <property type="match status" value="1"/>
</dbReference>
<comment type="caution">
    <text evidence="2">The sequence shown here is derived from an EMBL/GenBank/DDBJ whole genome shotgun (WGS) entry which is preliminary data.</text>
</comment>
<feature type="region of interest" description="Disordered" evidence="1">
    <location>
        <begin position="1"/>
        <end position="23"/>
    </location>
</feature>
<dbReference type="Proteomes" id="UP000295399">
    <property type="component" value="Unassembled WGS sequence"/>
</dbReference>
<evidence type="ECO:0000256" key="1">
    <source>
        <dbReference type="SAM" id="MobiDB-lite"/>
    </source>
</evidence>
<evidence type="ECO:0000313" key="2">
    <source>
        <dbReference type="EMBL" id="TCP32586.1"/>
    </source>
</evidence>
<dbReference type="AlphaFoldDB" id="A0A4V2SNU3"/>
<dbReference type="NCBIfam" id="TIGR03464">
    <property type="entry name" value="HpnC"/>
    <property type="match status" value="1"/>
</dbReference>
<proteinExistence type="predicted"/>
<dbReference type="Pfam" id="PF00494">
    <property type="entry name" value="SQS_PSY"/>
    <property type="match status" value="1"/>
</dbReference>
<dbReference type="InterPro" id="IPR008949">
    <property type="entry name" value="Isoprenoid_synthase_dom_sf"/>
</dbReference>
<dbReference type="SFLD" id="SFLDG01212">
    <property type="entry name" value="Phytoene_synthase_like"/>
    <property type="match status" value="1"/>
</dbReference>
<dbReference type="InterPro" id="IPR044843">
    <property type="entry name" value="Trans_IPPS_bact-type"/>
</dbReference>
<dbReference type="EMBL" id="SLXO01000009">
    <property type="protein sequence ID" value="TCP32586.1"/>
    <property type="molecule type" value="Genomic_DNA"/>
</dbReference>
<dbReference type="InterPro" id="IPR002060">
    <property type="entry name" value="Squ/phyt_synthse"/>
</dbReference>
<name>A0A4V2SNU3_RHOSA</name>
<dbReference type="InterPro" id="IPR017827">
    <property type="entry name" value="HSQ_synthase_HpnC"/>
</dbReference>
<gene>
    <name evidence="2" type="ORF">EV659_10978</name>
</gene>
<keyword evidence="3" id="KW-1185">Reference proteome</keyword>
<evidence type="ECO:0000313" key="3">
    <source>
        <dbReference type="Proteomes" id="UP000295399"/>
    </source>
</evidence>
<organism evidence="2 3">
    <name type="scientific">Rhodothalassium salexigens DSM 2132</name>
    <dbReference type="NCBI Taxonomy" id="1188247"/>
    <lineage>
        <taxon>Bacteria</taxon>
        <taxon>Pseudomonadati</taxon>
        <taxon>Pseudomonadota</taxon>
        <taxon>Alphaproteobacteria</taxon>
        <taxon>Rhodothalassiales</taxon>
        <taxon>Rhodothalassiaceae</taxon>
        <taxon>Rhodothalassium</taxon>
    </lineage>
</organism>
<dbReference type="SFLD" id="SFLDG01018">
    <property type="entry name" value="Squalene/Phytoene_Synthase_Lik"/>
    <property type="match status" value="1"/>
</dbReference>
<dbReference type="GO" id="GO:0004311">
    <property type="term" value="F:geranylgeranyl diphosphate synthase activity"/>
    <property type="evidence" value="ECO:0007669"/>
    <property type="project" value="InterPro"/>
</dbReference>
<dbReference type="RefSeq" id="WP_132709071.1">
    <property type="nucleotide sequence ID" value="NZ_JACIGF010000009.1"/>
</dbReference>
<dbReference type="SFLD" id="SFLDS00005">
    <property type="entry name" value="Isoprenoid_Synthase_Type_I"/>
    <property type="match status" value="1"/>
</dbReference>
<dbReference type="PANTHER" id="PTHR31480">
    <property type="entry name" value="BIFUNCTIONAL LYCOPENE CYCLASE/PHYTOENE SYNTHASE"/>
    <property type="match status" value="1"/>
</dbReference>
<accession>A0A4V2SNU3</accession>